<evidence type="ECO:0000313" key="9">
    <source>
        <dbReference type="Proteomes" id="UP000033835"/>
    </source>
</evidence>
<dbReference type="EMBL" id="JJPJ01000008">
    <property type="protein sequence ID" value="KKG66610.1"/>
    <property type="molecule type" value="Genomic_DNA"/>
</dbReference>
<dbReference type="EMBL" id="JJPU01000131">
    <property type="protein sequence ID" value="KKG95578.1"/>
    <property type="molecule type" value="Genomic_DNA"/>
</dbReference>
<dbReference type="Pfam" id="PF13476">
    <property type="entry name" value="AAA_23"/>
    <property type="match status" value="1"/>
</dbReference>
<dbReference type="EMBL" id="JJPV01000036">
    <property type="protein sequence ID" value="KKH02176.1"/>
    <property type="molecule type" value="Genomic_DNA"/>
</dbReference>
<evidence type="ECO:0000313" key="3">
    <source>
        <dbReference type="EMBL" id="KKG53862.1"/>
    </source>
</evidence>
<dbReference type="Proteomes" id="UP000034188">
    <property type="component" value="Unassembled WGS sequence"/>
</dbReference>
<accession>A0A0F8JCW0</accession>
<evidence type="ECO:0000313" key="5">
    <source>
        <dbReference type="EMBL" id="KKG66610.1"/>
    </source>
</evidence>
<evidence type="ECO:0000313" key="6">
    <source>
        <dbReference type="EMBL" id="KKG95578.1"/>
    </source>
</evidence>
<dbReference type="PATRIC" id="fig|2209.42.peg.1090"/>
<gene>
    <name evidence="3" type="ORF">DU33_04830</name>
    <name evidence="4" type="ORF">DU45_13600</name>
    <name evidence="7" type="ORF">DU56_10445</name>
    <name evidence="5" type="ORF">DU64_14610</name>
    <name evidence="6" type="ORF">DU66_09900</name>
    <name evidence="8" type="ORF">DU68_11050</name>
</gene>
<proteinExistence type="predicted"/>
<dbReference type="Gene3D" id="3.40.50.300">
    <property type="entry name" value="P-loop containing nucleotide triphosphate hydrolases"/>
    <property type="match status" value="1"/>
</dbReference>
<feature type="coiled-coil region" evidence="1">
    <location>
        <begin position="178"/>
        <end position="252"/>
    </location>
</feature>
<keyword evidence="1" id="KW-0175">Coiled coil</keyword>
<evidence type="ECO:0000313" key="4">
    <source>
        <dbReference type="EMBL" id="KKG60144.1"/>
    </source>
</evidence>
<dbReference type="GO" id="GO:0016887">
    <property type="term" value="F:ATP hydrolysis activity"/>
    <property type="evidence" value="ECO:0007669"/>
    <property type="project" value="InterPro"/>
</dbReference>
<evidence type="ECO:0000313" key="10">
    <source>
        <dbReference type="Proteomes" id="UP000034188"/>
    </source>
</evidence>
<dbReference type="Proteomes" id="UP000034468">
    <property type="component" value="Unassembled WGS sequence"/>
</dbReference>
<dbReference type="AlphaFoldDB" id="A0A0F8JCW0"/>
<protein>
    <recommendedName>
        <fullName evidence="2">Rad50/SbcC-type AAA domain-containing protein</fullName>
    </recommendedName>
</protein>
<sequence length="713" mass="84291">MINCDYILERDIGKNEKRIFKPGNIPKELPNIVCIEGPNSSGKSTLLNILALSMYGSKSRKLNPALEKKIKSLLNSEYQALSFEVEIENKDRNLKIVSKKETNCQEINVYESRDGEKLRPLSPELFEDKYNLIYDIPSNPTDRLREFIIEIREEQQRYGNKVSSLIEKVRKISKEILETRDLDSLENLKNQLKKMEDDKKDLEKKRDHVKLILDDLELYSCYEYYTRYSISCRRLANTIQDLEKEAKSEVKLGSKSTSQYHDLKYNIEREIGKMDEEFQKVTPLLINLISKTQKNHLNIWDRTHKKLYSTVNDLEFSRDLDTEITHFTNELTNIQLREGNNPALKEAKVVSEIVGFLKRYEDSNLTLPDVNITLQDFIKALENKNTQNKKIVERYENVLSAKKVLEKIEKMKTEIDKELYKLKQLANLNVENSKITSKVSELKKQISNYRKDYEEDHKKYEFYYSQCVTKNINIKEMSSEEIDKKIREFEEKEYLLSYIKHDETKLQNDILKLKKGLKEIYEEISDKRIYIKDHETLIKEIETKEPHKYEKYYEDLQTLYKKAEHIRGKFYNEYNEILKSLSDEKEIKDTVDKEYLVQVSKYLAKRVGTFRHIDTEYVAKFVDLVLRQIITEEGQIVRFEDMGTGQSQSAYLTGLLNTKDDRRKIIALFDEVAMMDSVSLESIYKKFRELYESDRLIAGIVVQKSDSVRIFKI</sequence>
<dbReference type="InterPro" id="IPR027417">
    <property type="entry name" value="P-loop_NTPase"/>
</dbReference>
<dbReference type="Proteomes" id="UP000034279">
    <property type="component" value="Unassembled WGS sequence"/>
</dbReference>
<dbReference type="Proteomes" id="UP000034253">
    <property type="component" value="Unassembled WGS sequence"/>
</dbReference>
<dbReference type="InterPro" id="IPR038729">
    <property type="entry name" value="Rad50/SbcC_AAA"/>
</dbReference>
<evidence type="ECO:0000256" key="1">
    <source>
        <dbReference type="SAM" id="Coils"/>
    </source>
</evidence>
<evidence type="ECO:0000313" key="13">
    <source>
        <dbReference type="Proteomes" id="UP000034468"/>
    </source>
</evidence>
<comment type="caution">
    <text evidence="5">The sequence shown here is derived from an EMBL/GenBank/DDBJ whole genome shotgun (WGS) entry which is preliminary data.</text>
</comment>
<dbReference type="Proteomes" id="UP000033835">
    <property type="component" value="Unassembled WGS sequence"/>
</dbReference>
<dbReference type="RefSeq" id="WP_048037946.1">
    <property type="nucleotide sequence ID" value="NZ_JJPI01000080.1"/>
</dbReference>
<dbReference type="Proteomes" id="UP000034566">
    <property type="component" value="Unassembled WGS sequence"/>
</dbReference>
<dbReference type="EMBL" id="JJPW01000048">
    <property type="protein sequence ID" value="KKH01403.1"/>
    <property type="molecule type" value="Genomic_DNA"/>
</dbReference>
<evidence type="ECO:0000259" key="2">
    <source>
        <dbReference type="Pfam" id="PF13476"/>
    </source>
</evidence>
<reference evidence="9 10" key="1">
    <citation type="journal article" date="2015" name="ISME J.">
        <title>Genomic and phenotypic differentiation among Methanosarcina mazei populations from Columbia River sediment.</title>
        <authorList>
            <person name="Youngblut N.D."/>
            <person name="Wirth J.S."/>
            <person name="Henriksen J.R."/>
            <person name="Smith M."/>
            <person name="Simon H."/>
            <person name="Metcalf W.W."/>
            <person name="Whitaker R.J."/>
        </authorList>
    </citation>
    <scope>NUCLEOTIDE SEQUENCE [LARGE SCALE GENOMIC DNA]</scope>
    <source>
        <strain evidence="3 10">3.F.T.1A.1</strain>
        <strain evidence="5 12">3.F.T.1A.2</strain>
        <strain evidence="4 14">3.F.T.1A.4</strain>
        <strain evidence="6 13">3.H.M.1B.1</strain>
        <strain evidence="8 9">3.H.M.1B.2</strain>
        <strain evidence="7 11">3.H.M.1B.5</strain>
    </source>
</reference>
<feature type="domain" description="Rad50/SbcC-type AAA" evidence="2">
    <location>
        <begin position="30"/>
        <end position="245"/>
    </location>
</feature>
<organism evidence="5 12">
    <name type="scientific">Methanosarcina mazei</name>
    <name type="common">Methanosarcina frisia</name>
    <dbReference type="NCBI Taxonomy" id="2209"/>
    <lineage>
        <taxon>Archaea</taxon>
        <taxon>Methanobacteriati</taxon>
        <taxon>Methanobacteriota</taxon>
        <taxon>Stenosarchaea group</taxon>
        <taxon>Methanomicrobia</taxon>
        <taxon>Methanosarcinales</taxon>
        <taxon>Methanosarcinaceae</taxon>
        <taxon>Methanosarcina</taxon>
    </lineage>
</organism>
<name>A0A0F8JCW0_METMZ</name>
<dbReference type="SUPFAM" id="SSF52540">
    <property type="entry name" value="P-loop containing nucleoside triphosphate hydrolases"/>
    <property type="match status" value="1"/>
</dbReference>
<feature type="coiled-coil region" evidence="1">
    <location>
        <begin position="378"/>
        <end position="459"/>
    </location>
</feature>
<evidence type="ECO:0000313" key="8">
    <source>
        <dbReference type="EMBL" id="KKH02176.1"/>
    </source>
</evidence>
<dbReference type="GO" id="GO:0006302">
    <property type="term" value="P:double-strand break repair"/>
    <property type="evidence" value="ECO:0007669"/>
    <property type="project" value="InterPro"/>
</dbReference>
<evidence type="ECO:0000313" key="11">
    <source>
        <dbReference type="Proteomes" id="UP000034253"/>
    </source>
</evidence>
<evidence type="ECO:0000313" key="12">
    <source>
        <dbReference type="Proteomes" id="UP000034279"/>
    </source>
</evidence>
<evidence type="ECO:0000313" key="14">
    <source>
        <dbReference type="Proteomes" id="UP000034566"/>
    </source>
</evidence>
<dbReference type="EMBL" id="JJPI01000080">
    <property type="protein sequence ID" value="KKG53862.1"/>
    <property type="molecule type" value="Genomic_DNA"/>
</dbReference>
<dbReference type="EMBL" id="JJPK01000091">
    <property type="protein sequence ID" value="KKG60144.1"/>
    <property type="molecule type" value="Genomic_DNA"/>
</dbReference>
<evidence type="ECO:0000313" key="7">
    <source>
        <dbReference type="EMBL" id="KKH01403.1"/>
    </source>
</evidence>